<dbReference type="Proteomes" id="UP001281147">
    <property type="component" value="Unassembled WGS sequence"/>
</dbReference>
<sequence length="384" mass="42643">MSSDGGHLLVFGASGVSGWACVKEALQFPTSSTFKQVTGLTNRPLSIEDSKLPRDSRLQLVSGIDLTGSIDDVVTSMKQKIQGLDTVTHVIFTAYIEKPDYDSLRAVNTDLLNTAIGAIDKVAPKLESVVLQTGGKAYGVEFSDKLKIEPPLKESQPRIPKPYYDNIFYYTQHDTLKKMSASKSWTYSETRPDVIIGFTPGSNFMNCAQGLGLWLSLAREVYGAGAKIPFPGSQASWKNKHSDTFQDILGRLDIYAAVHHDKCGNGGTFNCANGDVVTWSDKWAGIVSDFGLEGTPPGPEPYSIEEFVKKNSDTWQKMAQQHGLKGGIMEKFSWPFLYFVMTKFDFDRQYDLSNCREVGFNEKIDTVKGYTTSFQRMREAKIIP</sequence>
<gene>
    <name evidence="1" type="ORF">LTR37_003423</name>
</gene>
<reference evidence="1" key="1">
    <citation type="submission" date="2023-07" db="EMBL/GenBank/DDBJ databases">
        <title>Black Yeasts Isolated from many extreme environments.</title>
        <authorList>
            <person name="Coleine C."/>
            <person name="Stajich J.E."/>
            <person name="Selbmann L."/>
        </authorList>
    </citation>
    <scope>NUCLEOTIDE SEQUENCE</scope>
    <source>
        <strain evidence="1">CCFEE 5714</strain>
    </source>
</reference>
<dbReference type="EMBL" id="JAUTXU010000019">
    <property type="protein sequence ID" value="KAK3721133.1"/>
    <property type="molecule type" value="Genomic_DNA"/>
</dbReference>
<proteinExistence type="predicted"/>
<keyword evidence="2" id="KW-1185">Reference proteome</keyword>
<comment type="caution">
    <text evidence="1">The sequence shown here is derived from an EMBL/GenBank/DDBJ whole genome shotgun (WGS) entry which is preliminary data.</text>
</comment>
<evidence type="ECO:0000313" key="2">
    <source>
        <dbReference type="Proteomes" id="UP001281147"/>
    </source>
</evidence>
<organism evidence="1 2">
    <name type="scientific">Vermiconidia calcicola</name>
    <dbReference type="NCBI Taxonomy" id="1690605"/>
    <lineage>
        <taxon>Eukaryota</taxon>
        <taxon>Fungi</taxon>
        <taxon>Dikarya</taxon>
        <taxon>Ascomycota</taxon>
        <taxon>Pezizomycotina</taxon>
        <taxon>Dothideomycetes</taxon>
        <taxon>Dothideomycetidae</taxon>
        <taxon>Mycosphaerellales</taxon>
        <taxon>Extremaceae</taxon>
        <taxon>Vermiconidia</taxon>
    </lineage>
</organism>
<accession>A0ACC3NQE5</accession>
<name>A0ACC3NQE5_9PEZI</name>
<protein>
    <submittedName>
        <fullName evidence="1">Uncharacterized protein</fullName>
    </submittedName>
</protein>
<evidence type="ECO:0000313" key="1">
    <source>
        <dbReference type="EMBL" id="KAK3721133.1"/>
    </source>
</evidence>